<name>A0A846RVT1_9MICO</name>
<evidence type="ECO:0000256" key="5">
    <source>
        <dbReference type="ARBA" id="ARBA00022598"/>
    </source>
</evidence>
<accession>A0A846RVT1</accession>
<dbReference type="FunFam" id="1.10.730.10:FF:000006">
    <property type="entry name" value="Arginyl-tRNA synthetase 2, mitochondrial"/>
    <property type="match status" value="1"/>
</dbReference>
<dbReference type="AlphaFoldDB" id="A0A846RVT1"/>
<dbReference type="InterPro" id="IPR035684">
    <property type="entry name" value="ArgRS_core"/>
</dbReference>
<dbReference type="RefSeq" id="WP_167949586.1">
    <property type="nucleotide sequence ID" value="NZ_BAAAPQ010000026.1"/>
</dbReference>
<keyword evidence="4 11" id="KW-0963">Cytoplasm</keyword>
<reference evidence="15 16" key="1">
    <citation type="submission" date="2020-03" db="EMBL/GenBank/DDBJ databases">
        <title>Sequencing the genomes of 1000 actinobacteria strains.</title>
        <authorList>
            <person name="Klenk H.-P."/>
        </authorList>
    </citation>
    <scope>NUCLEOTIDE SEQUENCE [LARGE SCALE GENOMIC DNA]</scope>
    <source>
        <strain evidence="15 16">DSM 18964</strain>
    </source>
</reference>
<dbReference type="PROSITE" id="PS00178">
    <property type="entry name" value="AA_TRNA_LIGASE_I"/>
    <property type="match status" value="1"/>
</dbReference>
<keyword evidence="8 11" id="KW-0648">Protein biosynthesis</keyword>
<dbReference type="InterPro" id="IPR001278">
    <property type="entry name" value="Arg-tRNA-ligase"/>
</dbReference>
<dbReference type="NCBIfam" id="TIGR00456">
    <property type="entry name" value="argS"/>
    <property type="match status" value="1"/>
</dbReference>
<evidence type="ECO:0000256" key="1">
    <source>
        <dbReference type="ARBA" id="ARBA00004496"/>
    </source>
</evidence>
<evidence type="ECO:0000256" key="2">
    <source>
        <dbReference type="ARBA" id="ARBA00005594"/>
    </source>
</evidence>
<evidence type="ECO:0000256" key="11">
    <source>
        <dbReference type="HAMAP-Rule" id="MF_00123"/>
    </source>
</evidence>
<evidence type="ECO:0000259" key="13">
    <source>
        <dbReference type="SMART" id="SM00836"/>
    </source>
</evidence>
<dbReference type="PANTHER" id="PTHR11956:SF5">
    <property type="entry name" value="ARGININE--TRNA LIGASE, CYTOPLASMIC"/>
    <property type="match status" value="1"/>
</dbReference>
<dbReference type="Gene3D" id="3.30.1360.70">
    <property type="entry name" value="Arginyl tRNA synthetase N-terminal domain"/>
    <property type="match status" value="1"/>
</dbReference>
<keyword evidence="6 11" id="KW-0547">Nucleotide-binding</keyword>
<dbReference type="EMBL" id="JAATJN010000001">
    <property type="protein sequence ID" value="NJC55565.1"/>
    <property type="molecule type" value="Genomic_DNA"/>
</dbReference>
<feature type="domain" description="DALR anticodon binding" evidence="13">
    <location>
        <begin position="479"/>
        <end position="594"/>
    </location>
</feature>
<dbReference type="EC" id="6.1.1.19" evidence="11"/>
<evidence type="ECO:0000256" key="8">
    <source>
        <dbReference type="ARBA" id="ARBA00022917"/>
    </source>
</evidence>
<dbReference type="Gene3D" id="1.10.730.10">
    <property type="entry name" value="Isoleucyl-tRNA Synthetase, Domain 1"/>
    <property type="match status" value="1"/>
</dbReference>
<keyword evidence="16" id="KW-1185">Reference proteome</keyword>
<dbReference type="SUPFAM" id="SSF47323">
    <property type="entry name" value="Anticodon-binding domain of a subclass of class I aminoacyl-tRNA synthetases"/>
    <property type="match status" value="1"/>
</dbReference>
<keyword evidence="9 11" id="KW-0030">Aminoacyl-tRNA synthetase</keyword>
<evidence type="ECO:0000259" key="14">
    <source>
        <dbReference type="SMART" id="SM01016"/>
    </source>
</evidence>
<dbReference type="Pfam" id="PF05746">
    <property type="entry name" value="DALR_1"/>
    <property type="match status" value="1"/>
</dbReference>
<keyword evidence="7 11" id="KW-0067">ATP-binding</keyword>
<comment type="catalytic activity">
    <reaction evidence="10 11">
        <text>tRNA(Arg) + L-arginine + ATP = L-arginyl-tRNA(Arg) + AMP + diphosphate</text>
        <dbReference type="Rhea" id="RHEA:20301"/>
        <dbReference type="Rhea" id="RHEA-COMP:9658"/>
        <dbReference type="Rhea" id="RHEA-COMP:9673"/>
        <dbReference type="ChEBI" id="CHEBI:30616"/>
        <dbReference type="ChEBI" id="CHEBI:32682"/>
        <dbReference type="ChEBI" id="CHEBI:33019"/>
        <dbReference type="ChEBI" id="CHEBI:78442"/>
        <dbReference type="ChEBI" id="CHEBI:78513"/>
        <dbReference type="ChEBI" id="CHEBI:456215"/>
        <dbReference type="EC" id="6.1.1.19"/>
    </reaction>
</comment>
<dbReference type="HAMAP" id="MF_00123">
    <property type="entry name" value="Arg_tRNA_synth"/>
    <property type="match status" value="1"/>
</dbReference>
<dbReference type="SMART" id="SM00836">
    <property type="entry name" value="DALR_1"/>
    <property type="match status" value="1"/>
</dbReference>
<dbReference type="CDD" id="cd00671">
    <property type="entry name" value="ArgRS_core"/>
    <property type="match status" value="1"/>
</dbReference>
<evidence type="ECO:0000313" key="15">
    <source>
        <dbReference type="EMBL" id="NJC55565.1"/>
    </source>
</evidence>
<dbReference type="InterPro" id="IPR014729">
    <property type="entry name" value="Rossmann-like_a/b/a_fold"/>
</dbReference>
<evidence type="ECO:0000256" key="10">
    <source>
        <dbReference type="ARBA" id="ARBA00049339"/>
    </source>
</evidence>
<dbReference type="InterPro" id="IPR005148">
    <property type="entry name" value="Arg-tRNA-synth_N"/>
</dbReference>
<dbReference type="GO" id="GO:0005524">
    <property type="term" value="F:ATP binding"/>
    <property type="evidence" value="ECO:0007669"/>
    <property type="project" value="UniProtKB-UniRule"/>
</dbReference>
<comment type="subunit">
    <text evidence="3 11">Monomer.</text>
</comment>
<evidence type="ECO:0000256" key="9">
    <source>
        <dbReference type="ARBA" id="ARBA00023146"/>
    </source>
</evidence>
<evidence type="ECO:0000313" key="16">
    <source>
        <dbReference type="Proteomes" id="UP000576792"/>
    </source>
</evidence>
<dbReference type="PRINTS" id="PR01038">
    <property type="entry name" value="TRNASYNTHARG"/>
</dbReference>
<dbReference type="InterPro" id="IPR009080">
    <property type="entry name" value="tRNAsynth_Ia_anticodon-bd"/>
</dbReference>
<evidence type="ECO:0000256" key="6">
    <source>
        <dbReference type="ARBA" id="ARBA00022741"/>
    </source>
</evidence>
<dbReference type="GO" id="GO:0005737">
    <property type="term" value="C:cytoplasm"/>
    <property type="evidence" value="ECO:0007669"/>
    <property type="project" value="UniProtKB-SubCell"/>
</dbReference>
<evidence type="ECO:0000256" key="4">
    <source>
        <dbReference type="ARBA" id="ARBA00022490"/>
    </source>
</evidence>
<evidence type="ECO:0000256" key="12">
    <source>
        <dbReference type="RuleBase" id="RU363038"/>
    </source>
</evidence>
<dbReference type="InterPro" id="IPR001412">
    <property type="entry name" value="aa-tRNA-synth_I_CS"/>
</dbReference>
<gene>
    <name evidence="11" type="primary">argS</name>
    <name evidence="15" type="ORF">BKA07_000600</name>
</gene>
<dbReference type="Pfam" id="PF00750">
    <property type="entry name" value="tRNA-synt_1d"/>
    <property type="match status" value="1"/>
</dbReference>
<feature type="short sequence motif" description="'HIGH' region" evidence="11">
    <location>
        <begin position="140"/>
        <end position="150"/>
    </location>
</feature>
<evidence type="ECO:0000256" key="3">
    <source>
        <dbReference type="ARBA" id="ARBA00011245"/>
    </source>
</evidence>
<dbReference type="SUPFAM" id="SSF55190">
    <property type="entry name" value="Arginyl-tRNA synthetase (ArgRS), N-terminal 'additional' domain"/>
    <property type="match status" value="1"/>
</dbReference>
<proteinExistence type="inferred from homology"/>
<comment type="subcellular location">
    <subcellularLocation>
        <location evidence="1 11">Cytoplasm</location>
    </subcellularLocation>
</comment>
<dbReference type="Pfam" id="PF03485">
    <property type="entry name" value="Arg_tRNA_synt_N"/>
    <property type="match status" value="1"/>
</dbReference>
<dbReference type="Proteomes" id="UP000576792">
    <property type="component" value="Unassembled WGS sequence"/>
</dbReference>
<sequence>MPSLTSLLNDRFALALELSFGEDFKRRDPVIRSSQFADFQANVALPLAKELKSKPRDIASTIVDNLDLAGICETPEISGPGFINLTFTADFLASTLSRGGATEVGGAVEVGDAVDESAEVTAAKGAAGSGQRIVIDYSAPNVAKEMHVGHLRTTVVGDALARTHEYLGNTVVRQNHIGDWGTPFGMLIEHLLDVGIESETAQDISDNPNAFYQAARAKFDGDEAFATRSRSRVVSLQGGDEATLELWERLVGFSKTYFNRIYSLLDVTLQDDDLAGESKYNDDLAAVCAELEDKGLARISDGALCVFPEGFTGREGEPLPLIIRKSDGGYGYATTDLAAVRHRVTELGADRVLYVVGTPQAMHFEMVFSIARAAGWLPEGVAVEHVKIGNVLGDDGKILRTRSGAPLRLAELLEEAIARAKTTLQESNAEFGPEEEAVVAKAVGIGAVKYADLSVAHDTSYTFDLDRMLAPIGNTAPYLQYAGARIRSILRKTDDDAFAAAPIHLGEAAERDLGLSILGFSDVLAEVAAGSAPHRLCTYLFDLAQSFTSFYEQCPVLIADSPEVRDSRLRLSQTVLEVLEAGLGVLGIRVPERM</sequence>
<keyword evidence="5 11" id="KW-0436">Ligase</keyword>
<protein>
    <recommendedName>
        <fullName evidence="11">Arginine--tRNA ligase</fullName>
        <ecNumber evidence="11">6.1.1.19</ecNumber>
    </recommendedName>
    <alternativeName>
        <fullName evidence="11">Arginyl-tRNA synthetase</fullName>
        <shortName evidence="11">ArgRS</shortName>
    </alternativeName>
</protein>
<dbReference type="InterPro" id="IPR036695">
    <property type="entry name" value="Arg-tRNA-synth_N_sf"/>
</dbReference>
<organism evidence="15 16">
    <name type="scientific">Brevibacterium marinum</name>
    <dbReference type="NCBI Taxonomy" id="418643"/>
    <lineage>
        <taxon>Bacteria</taxon>
        <taxon>Bacillati</taxon>
        <taxon>Actinomycetota</taxon>
        <taxon>Actinomycetes</taxon>
        <taxon>Micrococcales</taxon>
        <taxon>Brevibacteriaceae</taxon>
        <taxon>Brevibacterium</taxon>
    </lineage>
</organism>
<comment type="similarity">
    <text evidence="2 11 12">Belongs to the class-I aminoacyl-tRNA synthetase family.</text>
</comment>
<dbReference type="InterPro" id="IPR008909">
    <property type="entry name" value="DALR_anticod-bd"/>
</dbReference>
<evidence type="ECO:0000256" key="7">
    <source>
        <dbReference type="ARBA" id="ARBA00022840"/>
    </source>
</evidence>
<dbReference type="FunFam" id="3.40.50.620:FF:000116">
    <property type="entry name" value="Arginine--tRNA ligase"/>
    <property type="match status" value="1"/>
</dbReference>
<dbReference type="Gene3D" id="3.40.50.620">
    <property type="entry name" value="HUPs"/>
    <property type="match status" value="1"/>
</dbReference>
<dbReference type="GO" id="GO:0006420">
    <property type="term" value="P:arginyl-tRNA aminoacylation"/>
    <property type="evidence" value="ECO:0007669"/>
    <property type="project" value="UniProtKB-UniRule"/>
</dbReference>
<dbReference type="CDD" id="cd07956">
    <property type="entry name" value="Anticodon_Ia_Arg"/>
    <property type="match status" value="1"/>
</dbReference>
<dbReference type="SUPFAM" id="SSF52374">
    <property type="entry name" value="Nucleotidylyl transferase"/>
    <property type="match status" value="1"/>
</dbReference>
<feature type="domain" description="Arginyl tRNA synthetase N-terminal" evidence="14">
    <location>
        <begin position="6"/>
        <end position="87"/>
    </location>
</feature>
<dbReference type="PANTHER" id="PTHR11956">
    <property type="entry name" value="ARGINYL-TRNA SYNTHETASE"/>
    <property type="match status" value="1"/>
</dbReference>
<comment type="caution">
    <text evidence="15">The sequence shown here is derived from an EMBL/GenBank/DDBJ whole genome shotgun (WGS) entry which is preliminary data.</text>
</comment>
<dbReference type="GO" id="GO:0004814">
    <property type="term" value="F:arginine-tRNA ligase activity"/>
    <property type="evidence" value="ECO:0007669"/>
    <property type="project" value="UniProtKB-UniRule"/>
</dbReference>
<dbReference type="SMART" id="SM01016">
    <property type="entry name" value="Arg_tRNA_synt_N"/>
    <property type="match status" value="1"/>
</dbReference>